<dbReference type="GO" id="GO:0009279">
    <property type="term" value="C:cell outer membrane"/>
    <property type="evidence" value="ECO:0007669"/>
    <property type="project" value="UniProtKB-SubCell"/>
</dbReference>
<accession>T1BAH3</accession>
<comment type="caution">
    <text evidence="7">The sequence shown here is derived from an EMBL/GenBank/DDBJ whole genome shotgun (WGS) entry which is preliminary data.</text>
</comment>
<keyword evidence="4" id="KW-0732">Signal</keyword>
<evidence type="ECO:0000256" key="5">
    <source>
        <dbReference type="ARBA" id="ARBA00023136"/>
    </source>
</evidence>
<proteinExistence type="predicted"/>
<organism evidence="7">
    <name type="scientific">mine drainage metagenome</name>
    <dbReference type="NCBI Taxonomy" id="410659"/>
    <lineage>
        <taxon>unclassified sequences</taxon>
        <taxon>metagenomes</taxon>
        <taxon>ecological metagenomes</taxon>
    </lineage>
</organism>
<dbReference type="Pfam" id="PF03349">
    <property type="entry name" value="Toluene_X"/>
    <property type="match status" value="1"/>
</dbReference>
<reference evidence="7" key="2">
    <citation type="journal article" date="2014" name="ISME J.">
        <title>Microbial stratification in low pH oxic and suboxic macroscopic growths along an acid mine drainage.</title>
        <authorList>
            <person name="Mendez-Garcia C."/>
            <person name="Mesa V."/>
            <person name="Sprenger R.R."/>
            <person name="Richter M."/>
            <person name="Diez M.S."/>
            <person name="Solano J."/>
            <person name="Bargiela R."/>
            <person name="Golyshina O.V."/>
            <person name="Manteca A."/>
            <person name="Ramos J.L."/>
            <person name="Gallego J.R."/>
            <person name="Llorente I."/>
            <person name="Martins Dos Santos V.A."/>
            <person name="Jensen O.N."/>
            <person name="Pelaez A.I."/>
            <person name="Sanchez J."/>
            <person name="Ferrer M."/>
        </authorList>
    </citation>
    <scope>NUCLEOTIDE SEQUENCE</scope>
</reference>
<protein>
    <submittedName>
        <fullName evidence="7">Membrane protein involved in aromatic hydrocarbon degradation</fullName>
    </submittedName>
</protein>
<dbReference type="EMBL" id="AUZY01007395">
    <property type="protein sequence ID" value="EQD49989.1"/>
    <property type="molecule type" value="Genomic_DNA"/>
</dbReference>
<gene>
    <name evidence="7" type="ORF">B1B_11390</name>
</gene>
<keyword evidence="3" id="KW-0812">Transmembrane</keyword>
<evidence type="ECO:0000256" key="1">
    <source>
        <dbReference type="ARBA" id="ARBA00004571"/>
    </source>
</evidence>
<evidence type="ECO:0000313" key="7">
    <source>
        <dbReference type="EMBL" id="EQD49989.1"/>
    </source>
</evidence>
<evidence type="ECO:0000256" key="2">
    <source>
        <dbReference type="ARBA" id="ARBA00022452"/>
    </source>
</evidence>
<keyword evidence="5" id="KW-0472">Membrane</keyword>
<comment type="subcellular location">
    <subcellularLocation>
        <location evidence="1">Cell outer membrane</location>
        <topology evidence="1">Multi-pass membrane protein</topology>
    </subcellularLocation>
</comment>
<name>T1BAH3_9ZZZZ</name>
<dbReference type="PANTHER" id="PTHR35093">
    <property type="entry name" value="OUTER MEMBRANE PROTEIN NMB0088-RELATED"/>
    <property type="match status" value="1"/>
</dbReference>
<dbReference type="AlphaFoldDB" id="T1BAH3"/>
<evidence type="ECO:0000256" key="6">
    <source>
        <dbReference type="ARBA" id="ARBA00023237"/>
    </source>
</evidence>
<dbReference type="InterPro" id="IPR005017">
    <property type="entry name" value="OMPP1/FadL/TodX"/>
</dbReference>
<dbReference type="SUPFAM" id="SSF56935">
    <property type="entry name" value="Porins"/>
    <property type="match status" value="1"/>
</dbReference>
<dbReference type="PANTHER" id="PTHR35093:SF3">
    <property type="entry name" value="LONG-CHAIN FATTY ACID TRANSPORT PROTEIN"/>
    <property type="match status" value="1"/>
</dbReference>
<keyword evidence="6" id="KW-0998">Cell outer membrane</keyword>
<sequence length="459" mass="49195">MENTRMSHDKTSTRTAHGAFAVGALALAVAVALAAPQAARASAFQLNENSAQAMGRAYAGDGAAPGDPSVVVNNPASMAWFKHSYLQVSATAIDFSSHFHGSATDALGQPVSGGDGGNAGGTIPVPALFYLRPINDQWAFGMGVSAPFGFQTQYNPTWVGRYNAILSDFKSVDATFSVSYKVADNFALGASLIAQRTSADLTSAINFGSILAAPPFNLAPTFMPQSADGLAQIKGHNWKWGWQIGATWKPTEHDTIAVLYHAKISQTLTGNATFIVPAQVQTVFAAAQLPLFQNTGGSAAFATPAYVNLSYWHVFNKRFSAGVQANWTQWSSFKNLTVVYANPAQPPSTEVFNWHNSHFISVGGAYHLSDTLTLRAGVGLDTTPTYQLTRDPRVPDATRRWLTFGVGYRPVDNFEINVGYAHLFVNNARINNASPTGDLLTGYYNNSADLLSASATYRF</sequence>
<dbReference type="Gene3D" id="2.40.160.60">
    <property type="entry name" value="Outer membrane protein transport protein (OMPP1/FadL/TodX)"/>
    <property type="match status" value="1"/>
</dbReference>
<reference evidence="7" key="1">
    <citation type="submission" date="2013-08" db="EMBL/GenBank/DDBJ databases">
        <authorList>
            <person name="Mendez C."/>
            <person name="Richter M."/>
            <person name="Ferrer M."/>
            <person name="Sanchez J."/>
        </authorList>
    </citation>
    <scope>NUCLEOTIDE SEQUENCE</scope>
</reference>
<keyword evidence="2" id="KW-1134">Transmembrane beta strand</keyword>
<dbReference type="GO" id="GO:0015483">
    <property type="term" value="F:long-chain fatty acid transporting porin activity"/>
    <property type="evidence" value="ECO:0007669"/>
    <property type="project" value="TreeGrafter"/>
</dbReference>
<evidence type="ECO:0000256" key="4">
    <source>
        <dbReference type="ARBA" id="ARBA00022729"/>
    </source>
</evidence>
<evidence type="ECO:0000256" key="3">
    <source>
        <dbReference type="ARBA" id="ARBA00022692"/>
    </source>
</evidence>